<dbReference type="EMBL" id="CAEQ01001798">
    <property type="protein sequence ID" value="CCD15153.1"/>
    <property type="molecule type" value="Genomic_DNA"/>
</dbReference>
<evidence type="ECO:0000256" key="4">
    <source>
        <dbReference type="ARBA" id="ARBA00023136"/>
    </source>
</evidence>
<feature type="compositionally biased region" description="Acidic residues" evidence="6">
    <location>
        <begin position="376"/>
        <end position="387"/>
    </location>
</feature>
<dbReference type="GO" id="GO:0046513">
    <property type="term" value="P:ceramide biosynthetic process"/>
    <property type="evidence" value="ECO:0007669"/>
    <property type="project" value="InterPro"/>
</dbReference>
<feature type="transmembrane region" description="Helical" evidence="7">
    <location>
        <begin position="134"/>
        <end position="151"/>
    </location>
</feature>
<reference evidence="9 10" key="2">
    <citation type="journal article" date="2012" name="Proc. Natl. Acad. Sci. U.S.A.">
        <title>Antigenic diversity is generated by distinct evolutionary mechanisms in African trypanosome species.</title>
        <authorList>
            <person name="Jackson A.P."/>
            <person name="Berry A."/>
            <person name="Aslett M."/>
            <person name="Allison H.C."/>
            <person name="Burton P."/>
            <person name="Vavrova-Anderson J."/>
            <person name="Brown R."/>
            <person name="Browne H."/>
            <person name="Corton N."/>
            <person name="Hauser H."/>
            <person name="Gamble J."/>
            <person name="Gilderthorp R."/>
            <person name="Marcello L."/>
            <person name="McQuillan J."/>
            <person name="Otto T.D."/>
            <person name="Quail M.A."/>
            <person name="Sanders M.J."/>
            <person name="van Tonder A."/>
            <person name="Ginger M.L."/>
            <person name="Field M.C."/>
            <person name="Barry J.D."/>
            <person name="Hertz-Fowler C."/>
            <person name="Berriman M."/>
        </authorList>
    </citation>
    <scope>NUCLEOTIDE SEQUENCE [LARGE SCALE GENOMIC DNA]</scope>
    <source>
        <strain evidence="9 10">IL3000</strain>
    </source>
</reference>
<reference evidence="10" key="1">
    <citation type="submission" date="2011-07" db="EMBL/GenBank/DDBJ databases">
        <title>Divergent evolution of antigenic variation in African trypanosomes.</title>
        <authorList>
            <person name="Jackson A.P."/>
            <person name="Berry A."/>
            <person name="Allison H.C."/>
            <person name="Burton P."/>
            <person name="Anderson J."/>
            <person name="Aslett M."/>
            <person name="Brown R."/>
            <person name="Corton N."/>
            <person name="Harris D."/>
            <person name="Hauser H."/>
            <person name="Gamble J."/>
            <person name="Gilderthorp R."/>
            <person name="McQuillan J."/>
            <person name="Quail M.A."/>
            <person name="Sanders M."/>
            <person name="Van Tonder A."/>
            <person name="Ginger M.L."/>
            <person name="Donelson J.E."/>
            <person name="Field M.C."/>
            <person name="Barry J.D."/>
            <person name="Berriman M."/>
            <person name="Hertz-Fowler C."/>
        </authorList>
    </citation>
    <scope>NUCLEOTIDE SEQUENCE [LARGE SCALE GENOMIC DNA]</scope>
    <source>
        <strain evidence="10">IL3000</strain>
    </source>
</reference>
<dbReference type="VEuPathDB" id="TriTrypDB:TcIL3000_0_57130"/>
<feature type="transmembrane region" description="Helical" evidence="7">
    <location>
        <begin position="296"/>
        <end position="326"/>
    </location>
</feature>
<accession>F9WD05</accession>
<feature type="transmembrane region" description="Helical" evidence="7">
    <location>
        <begin position="213"/>
        <end position="231"/>
    </location>
</feature>
<evidence type="ECO:0000256" key="2">
    <source>
        <dbReference type="ARBA" id="ARBA00022692"/>
    </source>
</evidence>
<dbReference type="PROSITE" id="PS50922">
    <property type="entry name" value="TLC"/>
    <property type="match status" value="1"/>
</dbReference>
<protein>
    <submittedName>
        <fullName evidence="9">WGS project CAEQ00000000 data, annotated contig 2301</fullName>
    </submittedName>
</protein>
<evidence type="ECO:0000313" key="9">
    <source>
        <dbReference type="EMBL" id="CCD15153.1"/>
    </source>
</evidence>
<dbReference type="Pfam" id="PF03798">
    <property type="entry name" value="TRAM_LAG1_CLN8"/>
    <property type="match status" value="1"/>
</dbReference>
<proteinExistence type="predicted"/>
<dbReference type="GO" id="GO:0005783">
    <property type="term" value="C:endoplasmic reticulum"/>
    <property type="evidence" value="ECO:0007669"/>
    <property type="project" value="TreeGrafter"/>
</dbReference>
<dbReference type="SMART" id="SM00724">
    <property type="entry name" value="TLC"/>
    <property type="match status" value="1"/>
</dbReference>
<keyword evidence="3 7" id="KW-1133">Transmembrane helix</keyword>
<comment type="subcellular location">
    <subcellularLocation>
        <location evidence="1">Membrane</location>
        <topology evidence="1">Multi-pass membrane protein</topology>
    </subcellularLocation>
</comment>
<dbReference type="InterPro" id="IPR016439">
    <property type="entry name" value="Lag1/Lac1-like"/>
</dbReference>
<feature type="transmembrane region" description="Helical" evidence="7">
    <location>
        <begin position="237"/>
        <end position="260"/>
    </location>
</feature>
<feature type="transmembrane region" description="Helical" evidence="7">
    <location>
        <begin position="332"/>
        <end position="356"/>
    </location>
</feature>
<evidence type="ECO:0000313" key="10">
    <source>
        <dbReference type="Proteomes" id="UP000000702"/>
    </source>
</evidence>
<organism evidence="9 10">
    <name type="scientific">Trypanosoma congolense (strain IL3000)</name>
    <dbReference type="NCBI Taxonomy" id="1068625"/>
    <lineage>
        <taxon>Eukaryota</taxon>
        <taxon>Discoba</taxon>
        <taxon>Euglenozoa</taxon>
        <taxon>Kinetoplastea</taxon>
        <taxon>Metakinetoplastina</taxon>
        <taxon>Trypanosomatida</taxon>
        <taxon>Trypanosomatidae</taxon>
        <taxon>Trypanosoma</taxon>
        <taxon>Nannomonas</taxon>
    </lineage>
</organism>
<dbReference type="PIRSF" id="PIRSF005225">
    <property type="entry name" value="LAG1_LAC1"/>
    <property type="match status" value="1"/>
</dbReference>
<comment type="caution">
    <text evidence="9">The sequence shown here is derived from an EMBL/GenBank/DDBJ whole genome shotgun (WGS) entry which is preliminary data.</text>
</comment>
<name>F9WD05_TRYCI</name>
<dbReference type="InterPro" id="IPR006634">
    <property type="entry name" value="TLC-dom"/>
</dbReference>
<keyword evidence="10" id="KW-1185">Reference proteome</keyword>
<dbReference type="AlphaFoldDB" id="F9WD05"/>
<evidence type="ECO:0000256" key="6">
    <source>
        <dbReference type="SAM" id="MobiDB-lite"/>
    </source>
</evidence>
<feature type="transmembrane region" description="Helical" evidence="7">
    <location>
        <begin position="184"/>
        <end position="201"/>
    </location>
</feature>
<dbReference type="GO" id="GO:0016020">
    <property type="term" value="C:membrane"/>
    <property type="evidence" value="ECO:0007669"/>
    <property type="project" value="UniProtKB-SubCell"/>
</dbReference>
<gene>
    <name evidence="9" type="ORF">TCIL3000_0_57130</name>
</gene>
<evidence type="ECO:0000256" key="5">
    <source>
        <dbReference type="PROSITE-ProRule" id="PRU00205"/>
    </source>
</evidence>
<dbReference type="Proteomes" id="UP000000702">
    <property type="component" value="Unassembled WGS sequence"/>
</dbReference>
<sequence length="401" mass="45954">MALHPRGELYAMGPERAREYGFVSYYNHTGNETLDRLTNNITLTTEEWLQLVTSPVQFILKSGGWGGLGIDATVLSQLFPCLLWTIVFAGLRFFAQKQLSRLGLWLQVVVPRHGDKNNMTTSQRLKLKKFQNQLWLTVYYTASTIFGYVILRDKPWFGLPVSESNRIALLTPHPYKPEVELLRYYRYGLGFYIAEMAALVVEIDIKRSDFFEYFIHHVVTLLLIIISHCSYEHRFGVYVLFIHDASDILLALGKVINYVVKGDGNRMRNRKAGKSKNAAANAPVSRLYKAIFNDSMLTACFLMFTVLFFFFRLLCLPFLALANIVYGVKIRMFTWSFTFLIFLLQVALQGLHVYWFTLILKIIASTITGKSVEDIRSEDDDDDDDGGGGEALPKKSKRKEK</sequence>
<keyword evidence="4 5" id="KW-0472">Membrane</keyword>
<feature type="transmembrane region" description="Helical" evidence="7">
    <location>
        <begin position="74"/>
        <end position="95"/>
    </location>
</feature>
<evidence type="ECO:0000256" key="1">
    <source>
        <dbReference type="ARBA" id="ARBA00004141"/>
    </source>
</evidence>
<evidence type="ECO:0000259" key="8">
    <source>
        <dbReference type="PROSITE" id="PS50922"/>
    </source>
</evidence>
<dbReference type="PANTHER" id="PTHR12560">
    <property type="entry name" value="LONGEVITY ASSURANCE FACTOR 1 LAG1"/>
    <property type="match status" value="1"/>
</dbReference>
<evidence type="ECO:0000256" key="7">
    <source>
        <dbReference type="SAM" id="Phobius"/>
    </source>
</evidence>
<feature type="region of interest" description="Disordered" evidence="6">
    <location>
        <begin position="375"/>
        <end position="401"/>
    </location>
</feature>
<feature type="domain" description="TLC" evidence="8">
    <location>
        <begin position="125"/>
        <end position="368"/>
    </location>
</feature>
<evidence type="ECO:0000256" key="3">
    <source>
        <dbReference type="ARBA" id="ARBA00022989"/>
    </source>
</evidence>
<dbReference type="GO" id="GO:0050291">
    <property type="term" value="F:sphingosine N-acyltransferase activity"/>
    <property type="evidence" value="ECO:0007669"/>
    <property type="project" value="InterPro"/>
</dbReference>
<keyword evidence="2 5" id="KW-0812">Transmembrane</keyword>
<dbReference type="PANTHER" id="PTHR12560:SF0">
    <property type="entry name" value="LD18904P"/>
    <property type="match status" value="1"/>
</dbReference>